<evidence type="ECO:0000256" key="2">
    <source>
        <dbReference type="ARBA" id="ARBA00006648"/>
    </source>
</evidence>
<comment type="similarity">
    <text evidence="2">Belongs to the fatty-acid and retinol-binding protein (FARBP) family.</text>
</comment>
<dbReference type="InterPro" id="IPR008632">
    <property type="entry name" value="Gp-FAR-1"/>
</dbReference>
<keyword evidence="4" id="KW-0964">Secreted</keyword>
<evidence type="ECO:0000256" key="1">
    <source>
        <dbReference type="ARBA" id="ARBA00004613"/>
    </source>
</evidence>
<dbReference type="AlphaFoldDB" id="A0AAV5SQ27"/>
<comment type="subcellular location">
    <subcellularLocation>
        <location evidence="1">Secreted</location>
    </subcellularLocation>
</comment>
<comment type="caution">
    <text evidence="8">The sequence shown here is derived from an EMBL/GenBank/DDBJ whole genome shotgun (WGS) entry which is preliminary data.</text>
</comment>
<proteinExistence type="inferred from homology"/>
<organism evidence="8 9">
    <name type="scientific">Pristionchus entomophagus</name>
    <dbReference type="NCBI Taxonomy" id="358040"/>
    <lineage>
        <taxon>Eukaryota</taxon>
        <taxon>Metazoa</taxon>
        <taxon>Ecdysozoa</taxon>
        <taxon>Nematoda</taxon>
        <taxon>Chromadorea</taxon>
        <taxon>Rhabditida</taxon>
        <taxon>Rhabditina</taxon>
        <taxon>Diplogasteromorpha</taxon>
        <taxon>Diplogasteroidea</taxon>
        <taxon>Neodiplogasteridae</taxon>
        <taxon>Pristionchus</taxon>
    </lineage>
</organism>
<dbReference type="Proteomes" id="UP001432027">
    <property type="component" value="Unassembled WGS sequence"/>
</dbReference>
<keyword evidence="9" id="KW-1185">Reference proteome</keyword>
<dbReference type="GO" id="GO:0008289">
    <property type="term" value="F:lipid binding"/>
    <property type="evidence" value="ECO:0007669"/>
    <property type="project" value="UniProtKB-KW"/>
</dbReference>
<evidence type="ECO:0000256" key="6">
    <source>
        <dbReference type="ARBA" id="ARBA00023054"/>
    </source>
</evidence>
<dbReference type="GO" id="GO:0005576">
    <property type="term" value="C:extracellular region"/>
    <property type="evidence" value="ECO:0007669"/>
    <property type="project" value="UniProtKB-SubCell"/>
</dbReference>
<name>A0AAV5SQ27_9BILA</name>
<evidence type="ECO:0000256" key="7">
    <source>
        <dbReference type="ARBA" id="ARBA00023121"/>
    </source>
</evidence>
<sequence>FLLVVSIFITSVRSVDIYTKHRSTLGEIFGENVRVSTVKAIIIDEAWALGISAEQHLHHCFINGSNQLSKRKLEIDEALKEFKVEYRNLCFRTADGVMEKLRDRTPKTHAVIVALYEEAITPLRRESARFIRILKHTLIRTLFDYSKSKNNAQQVHVIAKGIRKVFNEYDGLSSRGKRDLEKHTCFRTTTRILNQTGDMMGTVAQIRLHIRQILAVANEES</sequence>
<evidence type="ECO:0000256" key="4">
    <source>
        <dbReference type="ARBA" id="ARBA00022525"/>
    </source>
</evidence>
<keyword evidence="5" id="KW-0732">Signal</keyword>
<feature type="non-terminal residue" evidence="8">
    <location>
        <position position="1"/>
    </location>
</feature>
<accession>A0AAV5SQ27</accession>
<keyword evidence="7" id="KW-0446">Lipid-binding</keyword>
<evidence type="ECO:0000256" key="5">
    <source>
        <dbReference type="ARBA" id="ARBA00022729"/>
    </source>
</evidence>
<gene>
    <name evidence="8" type="ORF">PENTCL1PPCAC_3871</name>
</gene>
<evidence type="ECO:0000256" key="3">
    <source>
        <dbReference type="ARBA" id="ARBA00017453"/>
    </source>
</evidence>
<evidence type="ECO:0000313" key="9">
    <source>
        <dbReference type="Proteomes" id="UP001432027"/>
    </source>
</evidence>
<keyword evidence="6" id="KW-0175">Coiled coil</keyword>
<protein>
    <recommendedName>
        <fullName evidence="3">Fatty-acid and retinol-binding protein 1</fullName>
    </recommendedName>
</protein>
<reference evidence="8" key="1">
    <citation type="submission" date="2023-10" db="EMBL/GenBank/DDBJ databases">
        <title>Genome assembly of Pristionchus species.</title>
        <authorList>
            <person name="Yoshida K."/>
            <person name="Sommer R.J."/>
        </authorList>
    </citation>
    <scope>NUCLEOTIDE SEQUENCE</scope>
    <source>
        <strain evidence="8">RS0144</strain>
    </source>
</reference>
<dbReference type="PANTHER" id="PTHR31418">
    <property type="entry name" value="FATTY-ACID AND RETINOL-BINDING PROTEIN 1"/>
    <property type="match status" value="1"/>
</dbReference>
<dbReference type="PANTHER" id="PTHR31418:SF7">
    <property type="entry name" value="FATTY-ACID AND RETINOL-BINDING PROTEIN 1"/>
    <property type="match status" value="1"/>
</dbReference>
<evidence type="ECO:0000313" key="8">
    <source>
        <dbReference type="EMBL" id="GMS81696.1"/>
    </source>
</evidence>
<dbReference type="EMBL" id="BTSX01000001">
    <property type="protein sequence ID" value="GMS81696.1"/>
    <property type="molecule type" value="Genomic_DNA"/>
</dbReference>